<proteinExistence type="inferred from homology"/>
<dbReference type="Proteomes" id="UP000606786">
    <property type="component" value="Unassembled WGS sequence"/>
</dbReference>
<name>A0A811U0N8_CERCA</name>
<dbReference type="Gene3D" id="2.80.10.50">
    <property type="match status" value="1"/>
</dbReference>
<keyword evidence="3" id="KW-1185">Reference proteome</keyword>
<reference evidence="2" key="1">
    <citation type="submission" date="2020-11" db="EMBL/GenBank/DDBJ databases">
        <authorList>
            <person name="Whitehead M."/>
        </authorList>
    </citation>
    <scope>NUCLEOTIDE SEQUENCE</scope>
    <source>
        <strain evidence="2">EGII</strain>
    </source>
</reference>
<dbReference type="GO" id="GO:0008083">
    <property type="term" value="F:growth factor activity"/>
    <property type="evidence" value="ECO:0007669"/>
    <property type="project" value="InterPro"/>
</dbReference>
<evidence type="ECO:0000256" key="1">
    <source>
        <dbReference type="ARBA" id="ARBA00007936"/>
    </source>
</evidence>
<protein>
    <submittedName>
        <fullName evidence="2">(Mediterranean fruit fly) hypothetical protein</fullName>
    </submittedName>
</protein>
<organism evidence="2 3">
    <name type="scientific">Ceratitis capitata</name>
    <name type="common">Mediterranean fruit fly</name>
    <name type="synonym">Tephritis capitata</name>
    <dbReference type="NCBI Taxonomy" id="7213"/>
    <lineage>
        <taxon>Eukaryota</taxon>
        <taxon>Metazoa</taxon>
        <taxon>Ecdysozoa</taxon>
        <taxon>Arthropoda</taxon>
        <taxon>Hexapoda</taxon>
        <taxon>Insecta</taxon>
        <taxon>Pterygota</taxon>
        <taxon>Neoptera</taxon>
        <taxon>Endopterygota</taxon>
        <taxon>Diptera</taxon>
        <taxon>Brachycera</taxon>
        <taxon>Muscomorpha</taxon>
        <taxon>Tephritoidea</taxon>
        <taxon>Tephritidae</taxon>
        <taxon>Ceratitis</taxon>
        <taxon>Ceratitis</taxon>
    </lineage>
</organism>
<comment type="similarity">
    <text evidence="1">Belongs to the heparin-binding growth factors family.</text>
</comment>
<dbReference type="SUPFAM" id="SSF50353">
    <property type="entry name" value="Cytokine"/>
    <property type="match status" value="1"/>
</dbReference>
<evidence type="ECO:0000313" key="2">
    <source>
        <dbReference type="EMBL" id="CAD6992101.1"/>
    </source>
</evidence>
<sequence length="139" mass="15078">MSKAIRPKRLTTNQIECVFCTHNAILQRSTVDVGRIKIQGVATCLYLCMDACGAVYGSFGKLALSAIMAKSKLQQQPICVCMWTQWKSKMQEAKGRRSSSASSTATGATIFDMSDGLSNRNGVAVTAAAVGECCMWYVY</sequence>
<dbReference type="InterPro" id="IPR008996">
    <property type="entry name" value="IL1/FGF"/>
</dbReference>
<dbReference type="InterPro" id="IPR002209">
    <property type="entry name" value="Fibroblast_GF_fam"/>
</dbReference>
<dbReference type="SMART" id="SM00442">
    <property type="entry name" value="FGF"/>
    <property type="match status" value="1"/>
</dbReference>
<evidence type="ECO:0000313" key="3">
    <source>
        <dbReference type="Proteomes" id="UP000606786"/>
    </source>
</evidence>
<dbReference type="AlphaFoldDB" id="A0A811U0N8"/>
<dbReference type="Pfam" id="PF00167">
    <property type="entry name" value="FGF"/>
    <property type="match status" value="1"/>
</dbReference>
<comment type="caution">
    <text evidence="2">The sequence shown here is derived from an EMBL/GenBank/DDBJ whole genome shotgun (WGS) entry which is preliminary data.</text>
</comment>
<dbReference type="EMBL" id="CAJHJT010000001">
    <property type="protein sequence ID" value="CAD6992101.1"/>
    <property type="molecule type" value="Genomic_DNA"/>
</dbReference>
<accession>A0A811U0N8</accession>
<gene>
    <name evidence="2" type="ORF">CCAP1982_LOCUS984</name>
</gene>